<evidence type="ECO:0000313" key="3">
    <source>
        <dbReference type="Proteomes" id="UP001321582"/>
    </source>
</evidence>
<evidence type="ECO:0000259" key="1">
    <source>
        <dbReference type="PROSITE" id="PS50042"/>
    </source>
</evidence>
<dbReference type="InterPro" id="IPR018490">
    <property type="entry name" value="cNMP-bd_dom_sf"/>
</dbReference>
<dbReference type="InterPro" id="IPR014710">
    <property type="entry name" value="RmlC-like_jellyroll"/>
</dbReference>
<feature type="domain" description="Cyclic nucleotide-binding" evidence="1">
    <location>
        <begin position="15"/>
        <end position="113"/>
    </location>
</feature>
<accession>A0AAU9D1H7</accession>
<dbReference type="AlphaFoldDB" id="A0AAU9D1H7"/>
<protein>
    <submittedName>
        <fullName evidence="2">Crp/Fnr family transcriptional regulator</fullName>
    </submittedName>
</protein>
<dbReference type="CDD" id="cd00038">
    <property type="entry name" value="CAP_ED"/>
    <property type="match status" value="1"/>
</dbReference>
<evidence type="ECO:0000313" key="2">
    <source>
        <dbReference type="EMBL" id="BDU49841.1"/>
    </source>
</evidence>
<dbReference type="PROSITE" id="PS50042">
    <property type="entry name" value="CNMP_BINDING_3"/>
    <property type="match status" value="1"/>
</dbReference>
<proteinExistence type="predicted"/>
<dbReference type="InterPro" id="IPR018488">
    <property type="entry name" value="cNMP-bd_CS"/>
</dbReference>
<dbReference type="SMART" id="SM00100">
    <property type="entry name" value="cNMP"/>
    <property type="match status" value="1"/>
</dbReference>
<dbReference type="GO" id="GO:0003700">
    <property type="term" value="F:DNA-binding transcription factor activity"/>
    <property type="evidence" value="ECO:0007669"/>
    <property type="project" value="TreeGrafter"/>
</dbReference>
<dbReference type="PANTHER" id="PTHR24567:SF74">
    <property type="entry name" value="HTH-TYPE TRANSCRIPTIONAL REGULATOR ARCR"/>
    <property type="match status" value="1"/>
</dbReference>
<dbReference type="SUPFAM" id="SSF51206">
    <property type="entry name" value="cAMP-binding domain-like"/>
    <property type="match status" value="1"/>
</dbReference>
<organism evidence="2 3">
    <name type="scientific">Haliovirga abyssi</name>
    <dbReference type="NCBI Taxonomy" id="2996794"/>
    <lineage>
        <taxon>Bacteria</taxon>
        <taxon>Fusobacteriati</taxon>
        <taxon>Fusobacteriota</taxon>
        <taxon>Fusobacteriia</taxon>
        <taxon>Fusobacteriales</taxon>
        <taxon>Haliovirgaceae</taxon>
        <taxon>Haliovirga</taxon>
    </lineage>
</organism>
<dbReference type="PANTHER" id="PTHR24567">
    <property type="entry name" value="CRP FAMILY TRANSCRIPTIONAL REGULATORY PROTEIN"/>
    <property type="match status" value="1"/>
</dbReference>
<gene>
    <name evidence="2" type="ORF">HLVA_04100</name>
</gene>
<dbReference type="Gene3D" id="2.60.120.10">
    <property type="entry name" value="Jelly Rolls"/>
    <property type="match status" value="1"/>
</dbReference>
<dbReference type="GO" id="GO:0005829">
    <property type="term" value="C:cytosol"/>
    <property type="evidence" value="ECO:0007669"/>
    <property type="project" value="TreeGrafter"/>
</dbReference>
<dbReference type="KEGG" id="haby:HLVA_04100"/>
<sequence>MLDNPKLFEKFGKDYKAGEIIFCEYETGEELYFIISGKVRISKITQDEEKVVAYLKDGEFFGEMAIFENKVRTATVITEEPTKVLELKKNDFLKLMSSAPDIVVQLVKSLSIRYIKTRNQLNSLLETNLEKKVLKYFYQQYLNVKSRSLNLNIKEVKSILNIKEKDLNKLLLGYKKKGLLKIVDDSILIGDIGWVELKLK</sequence>
<dbReference type="Proteomes" id="UP001321582">
    <property type="component" value="Chromosome"/>
</dbReference>
<reference evidence="2 3" key="1">
    <citation type="submission" date="2022-11" db="EMBL/GenBank/DDBJ databases">
        <title>Haliovirga abyssi gen. nov., sp. nov., a mesophilic fermentative bacterium isolated from the Iheya North hydrothermal field and the proposal of Haliovirgaceae fam. nov.</title>
        <authorList>
            <person name="Miyazaki U."/>
            <person name="Tame A."/>
            <person name="Miyazaki J."/>
            <person name="Takai K."/>
            <person name="Sawayama S."/>
            <person name="Kitajima M."/>
            <person name="Okamoto A."/>
            <person name="Nakagawa S."/>
        </authorList>
    </citation>
    <scope>NUCLEOTIDE SEQUENCE [LARGE SCALE GENOMIC DNA]</scope>
    <source>
        <strain evidence="2 3">IC12</strain>
    </source>
</reference>
<keyword evidence="3" id="KW-1185">Reference proteome</keyword>
<name>A0AAU9D1H7_9FUSO</name>
<dbReference type="EMBL" id="AP027059">
    <property type="protein sequence ID" value="BDU49841.1"/>
    <property type="molecule type" value="Genomic_DNA"/>
</dbReference>
<dbReference type="RefSeq" id="WP_307904783.1">
    <property type="nucleotide sequence ID" value="NZ_AP027059.1"/>
</dbReference>
<dbReference type="PROSITE" id="PS00889">
    <property type="entry name" value="CNMP_BINDING_2"/>
    <property type="match status" value="1"/>
</dbReference>
<dbReference type="Pfam" id="PF00027">
    <property type="entry name" value="cNMP_binding"/>
    <property type="match status" value="1"/>
</dbReference>
<dbReference type="InterPro" id="IPR000595">
    <property type="entry name" value="cNMP-bd_dom"/>
</dbReference>
<dbReference type="InterPro" id="IPR050397">
    <property type="entry name" value="Env_Response_Regulators"/>
</dbReference>